<reference evidence="1" key="1">
    <citation type="journal article" date="2015" name="Nature">
        <title>Complex archaea that bridge the gap between prokaryotes and eukaryotes.</title>
        <authorList>
            <person name="Spang A."/>
            <person name="Saw J.H."/>
            <person name="Jorgensen S.L."/>
            <person name="Zaremba-Niedzwiedzka K."/>
            <person name="Martijn J."/>
            <person name="Lind A.E."/>
            <person name="van Eijk R."/>
            <person name="Schleper C."/>
            <person name="Guy L."/>
            <person name="Ettema T.J."/>
        </authorList>
    </citation>
    <scope>NUCLEOTIDE SEQUENCE</scope>
</reference>
<proteinExistence type="predicted"/>
<name>A0A0F9QMQ8_9ZZZZ</name>
<accession>A0A0F9QMQ8</accession>
<organism evidence="1">
    <name type="scientific">marine sediment metagenome</name>
    <dbReference type="NCBI Taxonomy" id="412755"/>
    <lineage>
        <taxon>unclassified sequences</taxon>
        <taxon>metagenomes</taxon>
        <taxon>ecological metagenomes</taxon>
    </lineage>
</organism>
<dbReference type="EMBL" id="LAZR01003821">
    <property type="protein sequence ID" value="KKN14391.1"/>
    <property type="molecule type" value="Genomic_DNA"/>
</dbReference>
<dbReference type="AlphaFoldDB" id="A0A0F9QMQ8"/>
<evidence type="ECO:0000313" key="1">
    <source>
        <dbReference type="EMBL" id="KKN14391.1"/>
    </source>
</evidence>
<protein>
    <submittedName>
        <fullName evidence="1">Uncharacterized protein</fullName>
    </submittedName>
</protein>
<sequence>MAKFLNTQIPYVYIYYYAKIKDKHPYTPYLKPIQLIEVIKNAFRNSIPRTLYYPIFYQMEECKLIKRINHQRYRILKYDYKKTLDKLRFRSFWD</sequence>
<comment type="caution">
    <text evidence="1">The sequence shown here is derived from an EMBL/GenBank/DDBJ whole genome shotgun (WGS) entry which is preliminary data.</text>
</comment>
<gene>
    <name evidence="1" type="ORF">LCGC14_0996410</name>
</gene>